<dbReference type="UniPathway" id="UPA00031">
    <property type="reaction ID" value="UER00008"/>
</dbReference>
<evidence type="ECO:0000256" key="1">
    <source>
        <dbReference type="ARBA" id="ARBA00022605"/>
    </source>
</evidence>
<comment type="pathway">
    <text evidence="4">Amino-acid biosynthesis.</text>
</comment>
<dbReference type="PANTHER" id="PTHR42945:SF1">
    <property type="entry name" value="HISTIDINE BIOSYNTHESIS BIFUNCTIONAL PROTEIN HIS7"/>
    <property type="match status" value="1"/>
</dbReference>
<evidence type="ECO:0000256" key="3">
    <source>
        <dbReference type="ARBA" id="ARBA00023102"/>
    </source>
</evidence>
<proteinExistence type="predicted"/>
<keyword evidence="2" id="KW-0378">Hydrolase</keyword>
<dbReference type="Proteomes" id="UP000734854">
    <property type="component" value="Unassembled WGS sequence"/>
</dbReference>
<accession>A0A8J5L400</accession>
<reference evidence="5 6" key="1">
    <citation type="submission" date="2020-08" db="EMBL/GenBank/DDBJ databases">
        <title>Plant Genome Project.</title>
        <authorList>
            <person name="Zhang R.-G."/>
        </authorList>
    </citation>
    <scope>NUCLEOTIDE SEQUENCE [LARGE SCALE GENOMIC DNA]</scope>
    <source>
        <tissue evidence="5">Rhizome</tissue>
    </source>
</reference>
<protein>
    <submittedName>
        <fullName evidence="5">Uncharacterized protein</fullName>
    </submittedName>
</protein>
<sequence>MSAASLVCFHSLISGAVEHRLMSRVKQKHWNQNCSLKISASLSDQSFQPAAKSLPITSKKLLDSVKWDSEGLAITVVRDMDNGAVLMAGFVDKEALAVTSVSRKPTFYKGPSSTDFINVHDIFLECDHDSIIYLGKSVKPTIYDCLADPEVEICLLKNGKPSWTKRKFPCSKVREEISELVETCLQNEDKTLTAVEFANLAVHVHELLLYKNHVKMEKVIKILEKGFSQLCIQEINW</sequence>
<dbReference type="InterPro" id="IPR038019">
    <property type="entry name" value="PRib_AMP_CycHydrolase_sf"/>
</dbReference>
<keyword evidence="1" id="KW-0028">Amino-acid biosynthesis</keyword>
<dbReference type="GO" id="GO:0000105">
    <property type="term" value="P:L-histidine biosynthetic process"/>
    <property type="evidence" value="ECO:0007669"/>
    <property type="project" value="UniProtKB-UniPathway"/>
</dbReference>
<comment type="caution">
    <text evidence="5">The sequence shown here is derived from an EMBL/GenBank/DDBJ whole genome shotgun (WGS) entry which is preliminary data.</text>
</comment>
<dbReference type="Gene3D" id="1.10.287.1080">
    <property type="entry name" value="MazG-like"/>
    <property type="match status" value="1"/>
</dbReference>
<evidence type="ECO:0000313" key="5">
    <source>
        <dbReference type="EMBL" id="KAG6499855.1"/>
    </source>
</evidence>
<keyword evidence="3" id="KW-0368">Histidine biosynthesis</keyword>
<dbReference type="AlphaFoldDB" id="A0A8J5L400"/>
<dbReference type="PANTHER" id="PTHR42945">
    <property type="entry name" value="HISTIDINE BIOSYNTHESIS BIFUNCTIONAL PROTEIN"/>
    <property type="match status" value="1"/>
</dbReference>
<dbReference type="GO" id="GO:0016787">
    <property type="term" value="F:hydrolase activity"/>
    <property type="evidence" value="ECO:0007669"/>
    <property type="project" value="UniProtKB-KW"/>
</dbReference>
<dbReference type="SUPFAM" id="SSF141734">
    <property type="entry name" value="HisI-like"/>
    <property type="match status" value="1"/>
</dbReference>
<organism evidence="5 6">
    <name type="scientific">Zingiber officinale</name>
    <name type="common">Ginger</name>
    <name type="synonym">Amomum zingiber</name>
    <dbReference type="NCBI Taxonomy" id="94328"/>
    <lineage>
        <taxon>Eukaryota</taxon>
        <taxon>Viridiplantae</taxon>
        <taxon>Streptophyta</taxon>
        <taxon>Embryophyta</taxon>
        <taxon>Tracheophyta</taxon>
        <taxon>Spermatophyta</taxon>
        <taxon>Magnoliopsida</taxon>
        <taxon>Liliopsida</taxon>
        <taxon>Zingiberales</taxon>
        <taxon>Zingiberaceae</taxon>
        <taxon>Zingiber</taxon>
    </lineage>
</organism>
<evidence type="ECO:0000256" key="2">
    <source>
        <dbReference type="ARBA" id="ARBA00022801"/>
    </source>
</evidence>
<dbReference type="Gene3D" id="3.10.20.810">
    <property type="entry name" value="Phosphoribosyl-AMP cyclohydrolase"/>
    <property type="match status" value="1"/>
</dbReference>
<dbReference type="EMBL" id="JACMSC010000011">
    <property type="protein sequence ID" value="KAG6499855.1"/>
    <property type="molecule type" value="Genomic_DNA"/>
</dbReference>
<keyword evidence="6" id="KW-1185">Reference proteome</keyword>
<name>A0A8J5L400_ZINOF</name>
<evidence type="ECO:0000313" key="6">
    <source>
        <dbReference type="Proteomes" id="UP000734854"/>
    </source>
</evidence>
<gene>
    <name evidence="5" type="ORF">ZIOFF_039654</name>
</gene>
<evidence type="ECO:0000256" key="4">
    <source>
        <dbReference type="ARBA" id="ARBA00029440"/>
    </source>
</evidence>